<feature type="transmembrane region" description="Helical" evidence="1">
    <location>
        <begin position="99"/>
        <end position="116"/>
    </location>
</feature>
<proteinExistence type="predicted"/>
<keyword evidence="1" id="KW-0472">Membrane</keyword>
<reference evidence="2 3" key="1">
    <citation type="journal article" date="2015" name="ISME J.">
        <title>Draft Genome Sequence of Streptomyces incarnatus NRRL8089, which Produces the Nucleoside Antibiotic Sinefungin.</title>
        <authorList>
            <person name="Oshima K."/>
            <person name="Hattori M."/>
            <person name="Shimizu H."/>
            <person name="Fukuda K."/>
            <person name="Nemoto M."/>
            <person name="Inagaki K."/>
            <person name="Tamura T."/>
        </authorList>
    </citation>
    <scope>NUCLEOTIDE SEQUENCE [LARGE SCALE GENOMIC DNA]</scope>
    <source>
        <strain evidence="2 3">NRRL 8089</strain>
    </source>
</reference>
<keyword evidence="3" id="KW-1185">Reference proteome</keyword>
<evidence type="ECO:0000256" key="1">
    <source>
        <dbReference type="SAM" id="Phobius"/>
    </source>
</evidence>
<feature type="transmembrane region" description="Helical" evidence="1">
    <location>
        <begin position="63"/>
        <end position="79"/>
    </location>
</feature>
<organism evidence="2 3">
    <name type="scientific">Streptomyces incarnatus</name>
    <dbReference type="NCBI Taxonomy" id="665007"/>
    <lineage>
        <taxon>Bacteria</taxon>
        <taxon>Bacillati</taxon>
        <taxon>Actinomycetota</taxon>
        <taxon>Actinomycetes</taxon>
        <taxon>Kitasatosporales</taxon>
        <taxon>Streptomycetaceae</taxon>
        <taxon>Streptomyces</taxon>
    </lineage>
</organism>
<evidence type="ECO:0008006" key="4">
    <source>
        <dbReference type="Google" id="ProtNLM"/>
    </source>
</evidence>
<dbReference type="RefSeq" id="WP_208897224.1">
    <property type="nucleotide sequence ID" value="NZ_CP011497.1"/>
</dbReference>
<feature type="transmembrane region" description="Helical" evidence="1">
    <location>
        <begin position="225"/>
        <end position="244"/>
    </location>
</feature>
<feature type="transmembrane region" description="Helical" evidence="1">
    <location>
        <begin position="168"/>
        <end position="186"/>
    </location>
</feature>
<keyword evidence="1" id="KW-0812">Transmembrane</keyword>
<name>A0ABM5TDW3_9ACTN</name>
<evidence type="ECO:0000313" key="3">
    <source>
        <dbReference type="Proteomes" id="UP000035366"/>
    </source>
</evidence>
<keyword evidence="1" id="KW-1133">Transmembrane helix</keyword>
<protein>
    <recommendedName>
        <fullName evidence="4">Integral membrane protein</fullName>
    </recommendedName>
</protein>
<gene>
    <name evidence="2" type="ORF">ABB07_03625</name>
</gene>
<dbReference type="EMBL" id="CP011497">
    <property type="protein sequence ID" value="AKJ09144.1"/>
    <property type="molecule type" value="Genomic_DNA"/>
</dbReference>
<accession>A0ABM5TDW3</accession>
<feature type="transmembrane region" description="Helical" evidence="1">
    <location>
        <begin position="128"/>
        <end position="148"/>
    </location>
</feature>
<sequence>MNAAALLIRLYPPAVRQRWGEDIRHEVSASGIRSWPDTLAGAARLWLHPGDWPETTSGQTRRVLTVALFALTAATGLLLRSAEPSTTLTADLHHPPTSLWLLPLLTGIALAAPLPPPHGAALRHLTTTAARTLAAPATAVATLCLTAWSGRTEHLTGTTEAATVTSYWLTLAFVAVRLCVLVARIARTAHLPSTRRLSTALLCIGTGLTLAASQNLLAATTLHPGSLAESAALGVLAAVAVSAGRDLRRNRA</sequence>
<evidence type="ECO:0000313" key="2">
    <source>
        <dbReference type="EMBL" id="AKJ09144.1"/>
    </source>
</evidence>
<dbReference type="Proteomes" id="UP000035366">
    <property type="component" value="Chromosome"/>
</dbReference>
<feature type="transmembrane region" description="Helical" evidence="1">
    <location>
        <begin position="198"/>
        <end position="219"/>
    </location>
</feature>